<dbReference type="Proteomes" id="UP000467193">
    <property type="component" value="Chromosome"/>
</dbReference>
<evidence type="ECO:0000313" key="3">
    <source>
        <dbReference type="Proteomes" id="UP000467193"/>
    </source>
</evidence>
<evidence type="ECO:0000256" key="1">
    <source>
        <dbReference type="SAM" id="MobiDB-lite"/>
    </source>
</evidence>
<organism evidence="2 3">
    <name type="scientific">Mycolicibacterium sediminis</name>
    <dbReference type="NCBI Taxonomy" id="1286180"/>
    <lineage>
        <taxon>Bacteria</taxon>
        <taxon>Bacillati</taxon>
        <taxon>Actinomycetota</taxon>
        <taxon>Actinomycetes</taxon>
        <taxon>Mycobacteriales</taxon>
        <taxon>Mycobacteriaceae</taxon>
        <taxon>Mycolicibacterium</taxon>
    </lineage>
</organism>
<sequence>MSVLTQTNLRAEGPRRERTPARAGHLAVADAISPVGGRSGTIEQLSAQAGWLVFDSGWACRGIHLKRTHKDWLGAASRYATAASTPTR</sequence>
<dbReference type="KEGG" id="msei:MSEDJ_34000"/>
<keyword evidence="3" id="KW-1185">Reference proteome</keyword>
<proteinExistence type="predicted"/>
<gene>
    <name evidence="2" type="ORF">MSEDJ_34000</name>
</gene>
<reference evidence="2 3" key="1">
    <citation type="journal article" date="2019" name="Emerg. Microbes Infect.">
        <title>Comprehensive subspecies identification of 175 nontuberculous mycobacteria species based on 7547 genomic profiles.</title>
        <authorList>
            <person name="Matsumoto Y."/>
            <person name="Kinjo T."/>
            <person name="Motooka D."/>
            <person name="Nabeya D."/>
            <person name="Jung N."/>
            <person name="Uechi K."/>
            <person name="Horii T."/>
            <person name="Iida T."/>
            <person name="Fujita J."/>
            <person name="Nakamura S."/>
        </authorList>
    </citation>
    <scope>NUCLEOTIDE SEQUENCE [LARGE SCALE GENOMIC DNA]</scope>
    <source>
        <strain evidence="2 3">JCM 17899</strain>
    </source>
</reference>
<protein>
    <submittedName>
        <fullName evidence="2">Uncharacterized protein</fullName>
    </submittedName>
</protein>
<dbReference type="AlphaFoldDB" id="A0A7I7QSM6"/>
<evidence type="ECO:0000313" key="2">
    <source>
        <dbReference type="EMBL" id="BBY29304.1"/>
    </source>
</evidence>
<name>A0A7I7QSM6_9MYCO</name>
<dbReference type="EMBL" id="AP022588">
    <property type="protein sequence ID" value="BBY29304.1"/>
    <property type="molecule type" value="Genomic_DNA"/>
</dbReference>
<feature type="region of interest" description="Disordered" evidence="1">
    <location>
        <begin position="1"/>
        <end position="25"/>
    </location>
</feature>
<accession>A0A7I7QSM6</accession>